<reference evidence="16 17" key="1">
    <citation type="journal article" date="2018" name="Sci. Rep.">
        <title>Genomic signatures of local adaptation to the degree of environmental predictability in rotifers.</title>
        <authorList>
            <person name="Franch-Gras L."/>
            <person name="Hahn C."/>
            <person name="Garcia-Roger E.M."/>
            <person name="Carmona M.J."/>
            <person name="Serra M."/>
            <person name="Gomez A."/>
        </authorList>
    </citation>
    <scope>NUCLEOTIDE SEQUENCE [LARGE SCALE GENOMIC DNA]</scope>
    <source>
        <strain evidence="16">HYR1</strain>
    </source>
</reference>
<feature type="domain" description="Fucosyltransferase N-terminal" evidence="15">
    <location>
        <begin position="84"/>
        <end position="189"/>
    </location>
</feature>
<keyword evidence="4 12" id="KW-0328">Glycosyltransferase</keyword>
<evidence type="ECO:0000256" key="1">
    <source>
        <dbReference type="ARBA" id="ARBA00004323"/>
    </source>
</evidence>
<feature type="chain" id="PRO_5017956852" description="Fucosyltransferase" evidence="13">
    <location>
        <begin position="28"/>
        <end position="430"/>
    </location>
</feature>
<proteinExistence type="inferred from homology"/>
<feature type="domain" description="Fucosyltransferase C-terminal" evidence="14">
    <location>
        <begin position="215"/>
        <end position="383"/>
    </location>
</feature>
<protein>
    <recommendedName>
        <fullName evidence="12">Fucosyltransferase</fullName>
        <ecNumber evidence="12">2.4.1.-</ecNumber>
    </recommendedName>
</protein>
<keyword evidence="7" id="KW-0735">Signal-anchor</keyword>
<evidence type="ECO:0000256" key="6">
    <source>
        <dbReference type="ARBA" id="ARBA00022692"/>
    </source>
</evidence>
<dbReference type="OrthoDB" id="427096at2759"/>
<comment type="subcellular location">
    <subcellularLocation>
        <location evidence="1">Golgi apparatus membrane</location>
        <topology evidence="1">Single-pass type II membrane protein</topology>
    </subcellularLocation>
    <subcellularLocation>
        <location evidence="12">Golgi apparatus</location>
        <location evidence="12">Golgi stack membrane</location>
        <topology evidence="12">Single-pass type II membrane protein</topology>
    </subcellularLocation>
</comment>
<evidence type="ECO:0000313" key="16">
    <source>
        <dbReference type="EMBL" id="RNA38282.1"/>
    </source>
</evidence>
<dbReference type="FunFam" id="3.40.50.11660:FF:000002">
    <property type="entry name" value="Alpha-(1,3)-fucosyltransferase"/>
    <property type="match status" value="1"/>
</dbReference>
<dbReference type="InterPro" id="IPR038577">
    <property type="entry name" value="GT10-like_C_sf"/>
</dbReference>
<keyword evidence="11" id="KW-0325">Glycoprotein</keyword>
<dbReference type="UniPathway" id="UPA00378"/>
<evidence type="ECO:0000256" key="5">
    <source>
        <dbReference type="ARBA" id="ARBA00022679"/>
    </source>
</evidence>
<keyword evidence="13" id="KW-0732">Signal</keyword>
<comment type="similarity">
    <text evidence="3 12">Belongs to the glycosyltransferase 10 family.</text>
</comment>
<evidence type="ECO:0000259" key="15">
    <source>
        <dbReference type="Pfam" id="PF17039"/>
    </source>
</evidence>
<evidence type="ECO:0000256" key="3">
    <source>
        <dbReference type="ARBA" id="ARBA00008919"/>
    </source>
</evidence>
<dbReference type="InterPro" id="IPR055270">
    <property type="entry name" value="Glyco_tran_10_C"/>
</dbReference>
<keyword evidence="17" id="KW-1185">Reference proteome</keyword>
<keyword evidence="8" id="KW-1133">Transmembrane helix</keyword>
<accession>A0A3M7SRI1</accession>
<dbReference type="Gene3D" id="3.40.50.11660">
    <property type="entry name" value="Glycosyl transferase family 10, C-terminal domain"/>
    <property type="match status" value="1"/>
</dbReference>
<dbReference type="GO" id="GO:0000139">
    <property type="term" value="C:Golgi membrane"/>
    <property type="evidence" value="ECO:0007669"/>
    <property type="project" value="UniProtKB-SubCell"/>
</dbReference>
<dbReference type="InterPro" id="IPR001503">
    <property type="entry name" value="Glyco_trans_10"/>
</dbReference>
<dbReference type="Pfam" id="PF00852">
    <property type="entry name" value="Glyco_transf_10"/>
    <property type="match status" value="1"/>
</dbReference>
<keyword evidence="10" id="KW-0472">Membrane</keyword>
<evidence type="ECO:0000259" key="14">
    <source>
        <dbReference type="Pfam" id="PF00852"/>
    </source>
</evidence>
<evidence type="ECO:0000256" key="12">
    <source>
        <dbReference type="RuleBase" id="RU003832"/>
    </source>
</evidence>
<comment type="pathway">
    <text evidence="2">Protein modification; protein glycosylation.</text>
</comment>
<evidence type="ECO:0000256" key="11">
    <source>
        <dbReference type="ARBA" id="ARBA00023180"/>
    </source>
</evidence>
<organism evidence="16 17">
    <name type="scientific">Brachionus plicatilis</name>
    <name type="common">Marine rotifer</name>
    <name type="synonym">Brachionus muelleri</name>
    <dbReference type="NCBI Taxonomy" id="10195"/>
    <lineage>
        <taxon>Eukaryota</taxon>
        <taxon>Metazoa</taxon>
        <taxon>Spiralia</taxon>
        <taxon>Gnathifera</taxon>
        <taxon>Rotifera</taxon>
        <taxon>Eurotatoria</taxon>
        <taxon>Monogononta</taxon>
        <taxon>Pseudotrocha</taxon>
        <taxon>Ploima</taxon>
        <taxon>Brachionidae</taxon>
        <taxon>Brachionus</taxon>
    </lineage>
</organism>
<evidence type="ECO:0000256" key="9">
    <source>
        <dbReference type="ARBA" id="ARBA00023034"/>
    </source>
</evidence>
<dbReference type="Proteomes" id="UP000276133">
    <property type="component" value="Unassembled WGS sequence"/>
</dbReference>
<evidence type="ECO:0000313" key="17">
    <source>
        <dbReference type="Proteomes" id="UP000276133"/>
    </source>
</evidence>
<dbReference type="InterPro" id="IPR031481">
    <property type="entry name" value="Glyco_tran_10_N"/>
</dbReference>
<sequence>MRQKLRIKFWLIFFSGFLIITVKKNLSHDDQLTALPINLTCSPLVKDAKQFYVELDGQIYPKIVPSFFNVSINFECLNSAQGQPKLILLWNEYGPWKDYKYGLGKYEPFIQRKCPVTNCEITKDKSRLSESDLVLVHMRSEYSKLPLDRPHKTRLVFLITESPIHSKEFHPELNGLFNLTATFNQDSDYSPFYYSNIEFKWQLNEEFDQNKDFSQGKTKLAVILASNCKAHSKRIEYVNEMQKYSERIDIYGECGKSCNIPDENRFLSNKCREKLSKEYIFFLAFENSMCKDYITEKLYDTVLFDTVPVVYGHGPYDQVIPRSAYINALDFKTPKQLVDYLFYLESNKTAYNSYFKWKKYIKKTNNQYKTFCDMCIQLNLENFFGIKKSQVNDLETFWGHKKNCWAPPVIGKDGSFSFYPINYTHECLFC</sequence>
<dbReference type="EC" id="2.4.1.-" evidence="12"/>
<dbReference type="AlphaFoldDB" id="A0A3M7SRI1"/>
<keyword evidence="6 12" id="KW-0812">Transmembrane</keyword>
<dbReference type="STRING" id="10195.A0A3M7SRI1"/>
<dbReference type="Pfam" id="PF17039">
    <property type="entry name" value="Glyco_tran_10_N"/>
    <property type="match status" value="1"/>
</dbReference>
<evidence type="ECO:0000256" key="8">
    <source>
        <dbReference type="ARBA" id="ARBA00022989"/>
    </source>
</evidence>
<evidence type="ECO:0000256" key="13">
    <source>
        <dbReference type="SAM" id="SignalP"/>
    </source>
</evidence>
<evidence type="ECO:0000256" key="2">
    <source>
        <dbReference type="ARBA" id="ARBA00004922"/>
    </source>
</evidence>
<feature type="signal peptide" evidence="13">
    <location>
        <begin position="1"/>
        <end position="27"/>
    </location>
</feature>
<dbReference type="GO" id="GO:0008417">
    <property type="term" value="F:fucosyltransferase activity"/>
    <property type="evidence" value="ECO:0007669"/>
    <property type="project" value="InterPro"/>
</dbReference>
<keyword evidence="9 12" id="KW-0333">Golgi apparatus</keyword>
<gene>
    <name evidence="16" type="ORF">BpHYR1_023611</name>
</gene>
<name>A0A3M7SRI1_BRAPC</name>
<dbReference type="PANTHER" id="PTHR48438">
    <property type="entry name" value="ALPHA-(1,3)-FUCOSYLTRANSFERASE C-RELATED"/>
    <property type="match status" value="1"/>
</dbReference>
<evidence type="ECO:0000256" key="7">
    <source>
        <dbReference type="ARBA" id="ARBA00022968"/>
    </source>
</evidence>
<comment type="caution">
    <text evidence="16">The sequence shown here is derived from an EMBL/GenBank/DDBJ whole genome shotgun (WGS) entry which is preliminary data.</text>
</comment>
<keyword evidence="5 12" id="KW-0808">Transferase</keyword>
<dbReference type="SUPFAM" id="SSF53756">
    <property type="entry name" value="UDP-Glycosyltransferase/glycogen phosphorylase"/>
    <property type="match status" value="1"/>
</dbReference>
<evidence type="ECO:0000256" key="10">
    <source>
        <dbReference type="ARBA" id="ARBA00023136"/>
    </source>
</evidence>
<dbReference type="PANTHER" id="PTHR48438:SF1">
    <property type="entry name" value="ALPHA-(1,3)-FUCOSYLTRANSFERASE C-RELATED"/>
    <property type="match status" value="1"/>
</dbReference>
<dbReference type="GO" id="GO:0032580">
    <property type="term" value="C:Golgi cisterna membrane"/>
    <property type="evidence" value="ECO:0007669"/>
    <property type="project" value="UniProtKB-SubCell"/>
</dbReference>
<dbReference type="EMBL" id="REGN01000892">
    <property type="protein sequence ID" value="RNA38282.1"/>
    <property type="molecule type" value="Genomic_DNA"/>
</dbReference>
<evidence type="ECO:0000256" key="4">
    <source>
        <dbReference type="ARBA" id="ARBA00022676"/>
    </source>
</evidence>